<keyword evidence="4" id="KW-1185">Reference proteome</keyword>
<dbReference type="EMBL" id="CP016440">
    <property type="protein sequence ID" value="ANY17671.1"/>
    <property type="molecule type" value="Genomic_DNA"/>
</dbReference>
<evidence type="ECO:0000313" key="1">
    <source>
        <dbReference type="EMBL" id="ANY17671.1"/>
    </source>
</evidence>
<dbReference type="KEGG" id="bpdz:BBN53_18345"/>
<evidence type="ECO:0008006" key="5">
    <source>
        <dbReference type="Google" id="ProtNLM"/>
    </source>
</evidence>
<protein>
    <recommendedName>
        <fullName evidence="5">DUF3806 domain-containing protein</fullName>
    </recommendedName>
</protein>
<evidence type="ECO:0000313" key="3">
    <source>
        <dbReference type="Proteomes" id="UP000053096"/>
    </source>
</evidence>
<reference evidence="2 3" key="1">
    <citation type="submission" date="2015-09" db="EMBL/GenBank/DDBJ databases">
        <authorList>
            <person name="Jackson K.R."/>
            <person name="Lunt B.L."/>
            <person name="Fisher J.N.B."/>
            <person name="Gardner A.V."/>
            <person name="Bailey M.E."/>
            <person name="Deus L.M."/>
            <person name="Earl A.S."/>
            <person name="Gibby P.D."/>
            <person name="Hartmann K.A."/>
            <person name="Liu J.E."/>
            <person name="Manci A.M."/>
            <person name="Nielsen D.A."/>
            <person name="Solomon M.B."/>
            <person name="Breakwell D.P."/>
            <person name="Burnett S.H."/>
            <person name="Grose J.H."/>
        </authorList>
    </citation>
    <scope>NUCLEOTIDE SEQUENCE [LARGE SCALE GENOMIC DNA]</scope>
    <source>
        <strain evidence="2 3">2789STDY5608636</strain>
    </source>
</reference>
<dbReference type="Proteomes" id="UP000092950">
    <property type="component" value="Chromosome"/>
</dbReference>
<organism evidence="2 3">
    <name type="scientific">Bordetella pseudohinzii</name>
    <dbReference type="NCBI Taxonomy" id="1331258"/>
    <lineage>
        <taxon>Bacteria</taxon>
        <taxon>Pseudomonadati</taxon>
        <taxon>Pseudomonadota</taxon>
        <taxon>Betaproteobacteria</taxon>
        <taxon>Burkholderiales</taxon>
        <taxon>Alcaligenaceae</taxon>
        <taxon>Bordetella</taxon>
    </lineage>
</organism>
<evidence type="ECO:0000313" key="2">
    <source>
        <dbReference type="EMBL" id="CUJ01294.1"/>
    </source>
</evidence>
<proteinExistence type="predicted"/>
<evidence type="ECO:0000313" key="4">
    <source>
        <dbReference type="Proteomes" id="UP000092950"/>
    </source>
</evidence>
<name>A0A0J6C645_9BORD</name>
<dbReference type="EMBL" id="CYTV01000010">
    <property type="protein sequence ID" value="CUJ01294.1"/>
    <property type="molecule type" value="Genomic_DNA"/>
</dbReference>
<dbReference type="Proteomes" id="UP000053096">
    <property type="component" value="Unassembled WGS sequence"/>
</dbReference>
<accession>A0A0M7GXK6</accession>
<sequence length="151" mass="16367">MFGFFKKKVQVQRADPQVEAEFIERVNAAAADFLQALPDTAGFDYRPGSVALLDKVAAQVRAGALTLTPMQRVGMAAYLYEVARRSHGGQYEVCDNDDPAVLVTGQPAFDVCLCGISRVERTLEGKVDEPLAAFFGRFEAAVAAARPAILR</sequence>
<gene>
    <name evidence="1" type="ORF">BBN53_18345</name>
    <name evidence="2" type="ORF">ERS370011_03308</name>
</gene>
<dbReference type="AlphaFoldDB" id="A0A0J6C645"/>
<dbReference type="OrthoDB" id="8850210at2"/>
<accession>A0A0J6C645</accession>
<reference evidence="1 4" key="2">
    <citation type="submission" date="2016-07" db="EMBL/GenBank/DDBJ databases">
        <title>Complete genome sequences of Bordetella pseudohinzii.</title>
        <authorList>
            <person name="Spilker T."/>
            <person name="Darrah R."/>
            <person name="LiPuma J.J."/>
        </authorList>
    </citation>
    <scope>NUCLEOTIDE SEQUENCE [LARGE SCALE GENOMIC DNA]</scope>
    <source>
        <strain evidence="1 4">HI4681</strain>
    </source>
</reference>
<dbReference type="RefSeq" id="WP_043214093.1">
    <property type="nucleotide sequence ID" value="NZ_CAJGUP010000199.1"/>
</dbReference>